<dbReference type="PANTHER" id="PTHR45708">
    <property type="entry name" value="ENDOCHITINASE"/>
    <property type="match status" value="1"/>
</dbReference>
<feature type="domain" description="GH18" evidence="7">
    <location>
        <begin position="29"/>
        <end position="307"/>
    </location>
</feature>
<dbReference type="Pfam" id="PF00704">
    <property type="entry name" value="Glyco_hydro_18"/>
    <property type="match status" value="1"/>
</dbReference>
<keyword evidence="2" id="KW-0732">Signal</keyword>
<accession>A0A7N0RA38</accession>
<proteinExistence type="predicted"/>
<dbReference type="Gramene" id="Kaladp0004s0019.1.v1.1">
    <property type="protein sequence ID" value="Kaladp0004s0019.1.v1.1.CDS.1"/>
    <property type="gene ID" value="Kaladp0004s0019.v1.1"/>
</dbReference>
<reference evidence="8" key="1">
    <citation type="submission" date="2021-01" db="UniProtKB">
        <authorList>
            <consortium name="EnsemblPlants"/>
        </authorList>
    </citation>
    <scope>IDENTIFICATION</scope>
</reference>
<evidence type="ECO:0000313" key="8">
    <source>
        <dbReference type="EnsemblPlants" id="Kaladp0004s0019.1.v1.1.CDS.1"/>
    </source>
</evidence>
<dbReference type="PROSITE" id="PS51910">
    <property type="entry name" value="GH18_2"/>
    <property type="match status" value="1"/>
</dbReference>
<keyword evidence="5" id="KW-0119">Carbohydrate metabolism</keyword>
<protein>
    <recommendedName>
        <fullName evidence="7">GH18 domain-containing protein</fullName>
    </recommendedName>
</protein>
<dbReference type="PANTHER" id="PTHR45708:SF22">
    <property type="entry name" value="ACIDIC ENDOCHITINASE"/>
    <property type="match status" value="1"/>
</dbReference>
<comment type="catalytic activity">
    <reaction evidence="1">
        <text>Random endo-hydrolysis of N-acetyl-beta-D-glucosaminide (1-&gt;4)-beta-linkages in chitin and chitodextrins.</text>
        <dbReference type="EC" id="3.2.1.14"/>
    </reaction>
</comment>
<organism evidence="8 9">
    <name type="scientific">Kalanchoe fedtschenkoi</name>
    <name type="common">Lavender scallops</name>
    <name type="synonym">South American air plant</name>
    <dbReference type="NCBI Taxonomy" id="63787"/>
    <lineage>
        <taxon>Eukaryota</taxon>
        <taxon>Viridiplantae</taxon>
        <taxon>Streptophyta</taxon>
        <taxon>Embryophyta</taxon>
        <taxon>Tracheophyta</taxon>
        <taxon>Spermatophyta</taxon>
        <taxon>Magnoliopsida</taxon>
        <taxon>eudicotyledons</taxon>
        <taxon>Gunneridae</taxon>
        <taxon>Pentapetalae</taxon>
        <taxon>Saxifragales</taxon>
        <taxon>Crassulaceae</taxon>
        <taxon>Kalanchoe</taxon>
    </lineage>
</organism>
<dbReference type="GO" id="GO:0006032">
    <property type="term" value="P:chitin catabolic process"/>
    <property type="evidence" value="ECO:0007669"/>
    <property type="project" value="UniProtKB-KW"/>
</dbReference>
<dbReference type="AlphaFoldDB" id="A0A7N0RA38"/>
<evidence type="ECO:0000256" key="4">
    <source>
        <dbReference type="ARBA" id="ARBA00023157"/>
    </source>
</evidence>
<evidence type="ECO:0000256" key="1">
    <source>
        <dbReference type="ARBA" id="ARBA00000822"/>
    </source>
</evidence>
<evidence type="ECO:0000259" key="7">
    <source>
        <dbReference type="PROSITE" id="PS51910"/>
    </source>
</evidence>
<evidence type="ECO:0000256" key="2">
    <source>
        <dbReference type="ARBA" id="ARBA00022729"/>
    </source>
</evidence>
<evidence type="ECO:0000256" key="5">
    <source>
        <dbReference type="ARBA" id="ARBA00023277"/>
    </source>
</evidence>
<dbReference type="SUPFAM" id="SSF51445">
    <property type="entry name" value="(Trans)glycosidases"/>
    <property type="match status" value="1"/>
</dbReference>
<keyword evidence="6" id="KW-0624">Polysaccharide degradation</keyword>
<dbReference type="InterPro" id="IPR017853">
    <property type="entry name" value="GH"/>
</dbReference>
<dbReference type="GO" id="GO:0000272">
    <property type="term" value="P:polysaccharide catabolic process"/>
    <property type="evidence" value="ECO:0007669"/>
    <property type="project" value="UniProtKB-KW"/>
</dbReference>
<keyword evidence="3" id="KW-0146">Chitin degradation</keyword>
<sequence>MMFRFTCSVGFTSILVISGWLMGVSTGAVSIGVYWGQNSNEGSLKEACDSGLYSTVIIAYLTNFGGGRNPYLNISSHCDFTSGDCTDVANDIRYCQWRNVRILLSIGGAAGGYSLDSADDVSDLSSYLCNTFLGGTSSSRPFGNVTLDGIDFDVDYTPGDSEFYTPEDSEYYADLALSLRNHSRGSRLLYLSASARCQITQSKLQTLLNTNLLAYTWVHFYNNTTCEYNSSSEVYPDGSSLRFVNLTSSWSQWTSRNNSATVFLKLPASADAAESGFIPPADLFEFLSIIRTSRNYGGLIHLIWLFF</sequence>
<evidence type="ECO:0000256" key="6">
    <source>
        <dbReference type="ARBA" id="ARBA00023326"/>
    </source>
</evidence>
<dbReference type="Gene3D" id="3.20.20.80">
    <property type="entry name" value="Glycosidases"/>
    <property type="match status" value="1"/>
</dbReference>
<dbReference type="InterPro" id="IPR050542">
    <property type="entry name" value="Glycosyl_Hydrlase18_Chitinase"/>
</dbReference>
<dbReference type="InterPro" id="IPR001223">
    <property type="entry name" value="Glyco_hydro18_cat"/>
</dbReference>
<dbReference type="GO" id="GO:0008843">
    <property type="term" value="F:endochitinase activity"/>
    <property type="evidence" value="ECO:0007669"/>
    <property type="project" value="UniProtKB-EC"/>
</dbReference>
<keyword evidence="4" id="KW-1015">Disulfide bond</keyword>
<evidence type="ECO:0000313" key="9">
    <source>
        <dbReference type="Proteomes" id="UP000594263"/>
    </source>
</evidence>
<name>A0A7N0RA38_KALFE</name>
<dbReference type="OMA" id="NNTTCEY"/>
<dbReference type="EnsemblPlants" id="Kaladp0004s0019.1.v1.1">
    <property type="protein sequence ID" value="Kaladp0004s0019.1.v1.1.CDS.1"/>
    <property type="gene ID" value="Kaladp0004s0019.v1.1"/>
</dbReference>
<dbReference type="Proteomes" id="UP000594263">
    <property type="component" value="Unplaced"/>
</dbReference>
<keyword evidence="9" id="KW-1185">Reference proteome</keyword>
<dbReference type="GO" id="GO:0005576">
    <property type="term" value="C:extracellular region"/>
    <property type="evidence" value="ECO:0007669"/>
    <property type="project" value="TreeGrafter"/>
</dbReference>
<evidence type="ECO:0000256" key="3">
    <source>
        <dbReference type="ARBA" id="ARBA00023024"/>
    </source>
</evidence>